<keyword evidence="1" id="KW-0812">Transmembrane</keyword>
<organism evidence="2 3">
    <name type="scientific">SAR86 cluster bacterium</name>
    <dbReference type="NCBI Taxonomy" id="2030880"/>
    <lineage>
        <taxon>Bacteria</taxon>
        <taxon>Pseudomonadati</taxon>
        <taxon>Pseudomonadota</taxon>
        <taxon>Gammaproteobacteria</taxon>
        <taxon>SAR86 cluster</taxon>
    </lineage>
</organism>
<dbReference type="AlphaFoldDB" id="A0A2A4MRN1"/>
<accession>A0A2A4MRN1</accession>
<feature type="transmembrane region" description="Helical" evidence="1">
    <location>
        <begin position="159"/>
        <end position="178"/>
    </location>
</feature>
<sequence>MDASKEDYLSSIDIIESALHSKLLLNSFKTYQSKNNLKESYIFDAEKGSFYVMSEIDEPKTYKTTCDFFQVKEYEIGRIEEFKELFKGKRIYKIRFTGLDDLCVKLSKKQKEELTLFNEMNNSNDSKAVLISDKTVRTKDISEESAPIRFISDLAERPFRYVAFLLPIVFSIVLISFLSERNEARNNPLPMPISQLCNYAMQAIGEDGRTECLIRGNRVVYRWYDPERAVWGRWRDHECDERITYSYNSASGNLSFNTSIPECLDIRL</sequence>
<proteinExistence type="predicted"/>
<evidence type="ECO:0000313" key="3">
    <source>
        <dbReference type="Proteomes" id="UP000218172"/>
    </source>
</evidence>
<comment type="caution">
    <text evidence="2">The sequence shown here is derived from an EMBL/GenBank/DDBJ whole genome shotgun (WGS) entry which is preliminary data.</text>
</comment>
<keyword evidence="1" id="KW-0472">Membrane</keyword>
<gene>
    <name evidence="2" type="ORF">COC19_02650</name>
</gene>
<keyword evidence="1" id="KW-1133">Transmembrane helix</keyword>
<evidence type="ECO:0000256" key="1">
    <source>
        <dbReference type="SAM" id="Phobius"/>
    </source>
</evidence>
<dbReference type="Proteomes" id="UP000218172">
    <property type="component" value="Unassembled WGS sequence"/>
</dbReference>
<reference evidence="3" key="1">
    <citation type="submission" date="2017-08" db="EMBL/GenBank/DDBJ databases">
        <title>A dynamic microbial community with high functional redundancy inhabits the cold, oxic subseafloor aquifer.</title>
        <authorList>
            <person name="Tully B.J."/>
            <person name="Wheat C.G."/>
            <person name="Glazer B.T."/>
            <person name="Huber J.A."/>
        </authorList>
    </citation>
    <scope>NUCLEOTIDE SEQUENCE [LARGE SCALE GENOMIC DNA]</scope>
</reference>
<evidence type="ECO:0000313" key="2">
    <source>
        <dbReference type="EMBL" id="PCH62532.1"/>
    </source>
</evidence>
<dbReference type="EMBL" id="NVQR01000037">
    <property type="protein sequence ID" value="PCH62532.1"/>
    <property type="molecule type" value="Genomic_DNA"/>
</dbReference>
<protein>
    <submittedName>
        <fullName evidence="2">Uncharacterized protein</fullName>
    </submittedName>
</protein>
<name>A0A2A4MRN1_9GAMM</name>